<gene>
    <name evidence="3" type="ORF">FN846DRAFT_416070</name>
</gene>
<feature type="compositionally biased region" description="Low complexity" evidence="1">
    <location>
        <begin position="172"/>
        <end position="184"/>
    </location>
</feature>
<reference evidence="3 4" key="1">
    <citation type="submission" date="2019-09" db="EMBL/GenBank/DDBJ databases">
        <title>Draft genome of the ectomycorrhizal ascomycete Sphaerosporella brunnea.</title>
        <authorList>
            <consortium name="DOE Joint Genome Institute"/>
            <person name="Benucci G.M."/>
            <person name="Marozzi G."/>
            <person name="Antonielli L."/>
            <person name="Sanchez S."/>
            <person name="Marco P."/>
            <person name="Wang X."/>
            <person name="Falini L.B."/>
            <person name="Barry K."/>
            <person name="Haridas S."/>
            <person name="Lipzen A."/>
            <person name="Labutti K."/>
            <person name="Grigoriev I.V."/>
            <person name="Murat C."/>
            <person name="Martin F."/>
            <person name="Albertini E."/>
            <person name="Donnini D."/>
            <person name="Bonito G."/>
        </authorList>
    </citation>
    <scope>NUCLEOTIDE SEQUENCE [LARGE SCALE GENOMIC DNA]</scope>
    <source>
        <strain evidence="3 4">Sb_GMNB300</strain>
    </source>
</reference>
<feature type="compositionally biased region" description="Pro residues" evidence="1">
    <location>
        <begin position="255"/>
        <end position="266"/>
    </location>
</feature>
<feature type="compositionally biased region" description="Low complexity" evidence="1">
    <location>
        <begin position="201"/>
        <end position="217"/>
    </location>
</feature>
<protein>
    <submittedName>
        <fullName evidence="3">Uncharacterized protein</fullName>
    </submittedName>
</protein>
<name>A0A5J5EH52_9PEZI</name>
<accession>A0A5J5EH52</accession>
<feature type="transmembrane region" description="Helical" evidence="2">
    <location>
        <begin position="52"/>
        <end position="79"/>
    </location>
</feature>
<sequence length="356" mass="39778">MQRADRREFLHEPLIPFPHSTTTRAHPHLIFQHTTLAAHIPRVFVPFSRFPFFAFPFSFFYLFIFSFLFFCLLPCGVVINGYHIQGKPAAAAAFPLLHPKSYHVMSAILSPPRPSNTAPPPTASEHYTALAALHTHYRALIAAERETMVRERALWDTERALYQRRIAELESAPQPQQGQTATPIASPPPAPKEWAPPSPPQTTTTAAAATTAEWAPPSLRPATRDWSRHESALAAWAPPPYLQPQPRQENTRPHQPQPPPPPPPPPPEDDAADDDDEEISPEEMQQLLREATRIVYPITQSRPRGRSLAEPAFAGVDPHGGAESEGEDDGSGDEEVVELKLRKTSNFGMDFGKWRY</sequence>
<proteinExistence type="predicted"/>
<evidence type="ECO:0000256" key="2">
    <source>
        <dbReference type="SAM" id="Phobius"/>
    </source>
</evidence>
<dbReference type="AlphaFoldDB" id="A0A5J5EH52"/>
<keyword evidence="4" id="KW-1185">Reference proteome</keyword>
<keyword evidence="2" id="KW-1133">Transmembrane helix</keyword>
<organism evidence="3 4">
    <name type="scientific">Sphaerosporella brunnea</name>
    <dbReference type="NCBI Taxonomy" id="1250544"/>
    <lineage>
        <taxon>Eukaryota</taxon>
        <taxon>Fungi</taxon>
        <taxon>Dikarya</taxon>
        <taxon>Ascomycota</taxon>
        <taxon>Pezizomycotina</taxon>
        <taxon>Pezizomycetes</taxon>
        <taxon>Pezizales</taxon>
        <taxon>Pyronemataceae</taxon>
        <taxon>Sphaerosporella</taxon>
    </lineage>
</organism>
<keyword evidence="2" id="KW-0472">Membrane</keyword>
<feature type="compositionally biased region" description="Pro residues" evidence="1">
    <location>
        <begin position="185"/>
        <end position="200"/>
    </location>
</feature>
<evidence type="ECO:0000313" key="3">
    <source>
        <dbReference type="EMBL" id="KAA8894413.1"/>
    </source>
</evidence>
<feature type="compositionally biased region" description="Acidic residues" evidence="1">
    <location>
        <begin position="267"/>
        <end position="281"/>
    </location>
</feature>
<keyword evidence="2" id="KW-0812">Transmembrane</keyword>
<dbReference type="EMBL" id="VXIS01000341">
    <property type="protein sequence ID" value="KAA8894413.1"/>
    <property type="molecule type" value="Genomic_DNA"/>
</dbReference>
<dbReference type="InParanoid" id="A0A5J5EH52"/>
<feature type="region of interest" description="Disordered" evidence="1">
    <location>
        <begin position="170"/>
        <end position="335"/>
    </location>
</feature>
<evidence type="ECO:0000313" key="4">
    <source>
        <dbReference type="Proteomes" id="UP000326924"/>
    </source>
</evidence>
<feature type="compositionally biased region" description="Basic and acidic residues" evidence="1">
    <location>
        <begin position="222"/>
        <end position="231"/>
    </location>
</feature>
<dbReference type="Proteomes" id="UP000326924">
    <property type="component" value="Unassembled WGS sequence"/>
</dbReference>
<comment type="caution">
    <text evidence="3">The sequence shown here is derived from an EMBL/GenBank/DDBJ whole genome shotgun (WGS) entry which is preliminary data.</text>
</comment>
<evidence type="ECO:0000256" key="1">
    <source>
        <dbReference type="SAM" id="MobiDB-lite"/>
    </source>
</evidence>
<feature type="compositionally biased region" description="Acidic residues" evidence="1">
    <location>
        <begin position="324"/>
        <end position="335"/>
    </location>
</feature>
<dbReference type="OrthoDB" id="5428817at2759"/>